<dbReference type="PRINTS" id="PR00050">
    <property type="entry name" value="COLDSHOCK"/>
</dbReference>
<dbReference type="EMBL" id="AP023359">
    <property type="protein sequence ID" value="BCJ69980.1"/>
    <property type="molecule type" value="Genomic_DNA"/>
</dbReference>
<reference evidence="2" key="1">
    <citation type="submission" date="2020-08" db="EMBL/GenBank/DDBJ databases">
        <title>Whole genome shotgun sequence of Polymorphospora rubra NBRC 101157.</title>
        <authorList>
            <person name="Komaki H."/>
            <person name="Tamura T."/>
        </authorList>
    </citation>
    <scope>NUCLEOTIDE SEQUENCE</scope>
    <source>
        <strain evidence="2">NBRC 101157</strain>
    </source>
</reference>
<dbReference type="GO" id="GO:0003677">
    <property type="term" value="F:DNA binding"/>
    <property type="evidence" value="ECO:0007669"/>
    <property type="project" value="UniProtKB-KW"/>
</dbReference>
<organism evidence="2 3">
    <name type="scientific">Polymorphospora rubra</name>
    <dbReference type="NCBI Taxonomy" id="338584"/>
    <lineage>
        <taxon>Bacteria</taxon>
        <taxon>Bacillati</taxon>
        <taxon>Actinomycetota</taxon>
        <taxon>Actinomycetes</taxon>
        <taxon>Micromonosporales</taxon>
        <taxon>Micromonosporaceae</taxon>
        <taxon>Polymorphospora</taxon>
    </lineage>
</organism>
<protein>
    <submittedName>
        <fullName evidence="2">DNA-binding protein</fullName>
    </submittedName>
</protein>
<dbReference type="InterPro" id="IPR011129">
    <property type="entry name" value="CSD"/>
</dbReference>
<dbReference type="SUPFAM" id="SSF50249">
    <property type="entry name" value="Nucleic acid-binding proteins"/>
    <property type="match status" value="1"/>
</dbReference>
<evidence type="ECO:0000259" key="1">
    <source>
        <dbReference type="PROSITE" id="PS51857"/>
    </source>
</evidence>
<dbReference type="InterPro" id="IPR002059">
    <property type="entry name" value="CSP_DNA-bd"/>
</dbReference>
<feature type="domain" description="CSD" evidence="1">
    <location>
        <begin position="1"/>
        <end position="65"/>
    </location>
</feature>
<dbReference type="PROSITE" id="PS51857">
    <property type="entry name" value="CSD_2"/>
    <property type="match status" value="1"/>
</dbReference>
<name>A0A810NA78_9ACTN</name>
<dbReference type="InterPro" id="IPR050181">
    <property type="entry name" value="Cold_shock_domain"/>
</dbReference>
<gene>
    <name evidence="2" type="ORF">Prubr_70010</name>
</gene>
<sequence>MAVGKVLRFDETRGYGFIAPDSGGEDVFLHANDLRDEKYLIRPGVAVEFDLEEGERGLKASSVRVLDRTPRRPAVAKTVEARFAGKTATGEDDDGLCDVLSGDEFRNELTELLIDEVPSLTGSQIALIRQRITRLAQTHGWVES</sequence>
<keyword evidence="2" id="KW-0238">DNA-binding</keyword>
<dbReference type="PANTHER" id="PTHR11544">
    <property type="entry name" value="COLD SHOCK DOMAIN CONTAINING PROTEINS"/>
    <property type="match status" value="1"/>
</dbReference>
<dbReference type="CDD" id="cd04458">
    <property type="entry name" value="CSP_CDS"/>
    <property type="match status" value="1"/>
</dbReference>
<dbReference type="InterPro" id="IPR012340">
    <property type="entry name" value="NA-bd_OB-fold"/>
</dbReference>
<evidence type="ECO:0000313" key="2">
    <source>
        <dbReference type="EMBL" id="BCJ69980.1"/>
    </source>
</evidence>
<dbReference type="SMART" id="SM00357">
    <property type="entry name" value="CSP"/>
    <property type="match status" value="1"/>
</dbReference>
<keyword evidence="3" id="KW-1185">Reference proteome</keyword>
<proteinExistence type="predicted"/>
<dbReference type="RefSeq" id="WP_246568047.1">
    <property type="nucleotide sequence ID" value="NZ_AP023359.1"/>
</dbReference>
<dbReference type="Gene3D" id="2.40.50.140">
    <property type="entry name" value="Nucleic acid-binding proteins"/>
    <property type="match status" value="1"/>
</dbReference>
<dbReference type="AlphaFoldDB" id="A0A810NA78"/>
<dbReference type="Pfam" id="PF00313">
    <property type="entry name" value="CSD"/>
    <property type="match status" value="1"/>
</dbReference>
<evidence type="ECO:0000313" key="3">
    <source>
        <dbReference type="Proteomes" id="UP000680866"/>
    </source>
</evidence>
<accession>A0A810NA78</accession>
<dbReference type="Proteomes" id="UP000680866">
    <property type="component" value="Chromosome"/>
</dbReference>
<dbReference type="KEGG" id="pry:Prubr_70010"/>